<feature type="domain" description="Mannosylglycerate hydrolase MGH1-like glycoside hydrolase" evidence="1">
    <location>
        <begin position="251"/>
        <end position="353"/>
    </location>
</feature>
<evidence type="ECO:0000313" key="2">
    <source>
        <dbReference type="EMBL" id="KAH3884847.1"/>
    </source>
</evidence>
<accession>A0A9D4N185</accession>
<dbReference type="Pfam" id="PF22422">
    <property type="entry name" value="MGH1-like_GH"/>
    <property type="match status" value="2"/>
</dbReference>
<dbReference type="PANTHER" id="PTHR10412:SF10">
    <property type="entry name" value="GLYCOSYL HYDROLASE FAMILY 63 C-TERMINAL DOMAIN-CONTAINING PROTEIN"/>
    <property type="match status" value="1"/>
</dbReference>
<dbReference type="InterPro" id="IPR004888">
    <property type="entry name" value="Glycoside_hydrolase_63"/>
</dbReference>
<feature type="non-terminal residue" evidence="2">
    <location>
        <position position="1"/>
    </location>
</feature>
<dbReference type="AlphaFoldDB" id="A0A9D4N185"/>
<gene>
    <name evidence="2" type="ORF">DPMN_008832</name>
</gene>
<evidence type="ECO:0000259" key="1">
    <source>
        <dbReference type="Pfam" id="PF22422"/>
    </source>
</evidence>
<reference evidence="2" key="1">
    <citation type="journal article" date="2019" name="bioRxiv">
        <title>The Genome of the Zebra Mussel, Dreissena polymorpha: A Resource for Invasive Species Research.</title>
        <authorList>
            <person name="McCartney M.A."/>
            <person name="Auch B."/>
            <person name="Kono T."/>
            <person name="Mallez S."/>
            <person name="Zhang Y."/>
            <person name="Obille A."/>
            <person name="Becker A."/>
            <person name="Abrahante J.E."/>
            <person name="Garbe J."/>
            <person name="Badalamenti J.P."/>
            <person name="Herman A."/>
            <person name="Mangelson H."/>
            <person name="Liachko I."/>
            <person name="Sullivan S."/>
            <person name="Sone E.D."/>
            <person name="Koren S."/>
            <person name="Silverstein K.A.T."/>
            <person name="Beckman K.B."/>
            <person name="Gohl D.M."/>
        </authorList>
    </citation>
    <scope>NUCLEOTIDE SEQUENCE</scope>
    <source>
        <strain evidence="2">Duluth1</strain>
        <tissue evidence="2">Whole animal</tissue>
    </source>
</reference>
<dbReference type="InterPro" id="IPR012341">
    <property type="entry name" value="6hp_glycosidase-like_sf"/>
</dbReference>
<dbReference type="GO" id="GO:0009311">
    <property type="term" value="P:oligosaccharide metabolic process"/>
    <property type="evidence" value="ECO:0007669"/>
    <property type="project" value="InterPro"/>
</dbReference>
<proteinExistence type="predicted"/>
<feature type="domain" description="Mannosylglycerate hydrolase MGH1-like glycoside hydrolase" evidence="1">
    <location>
        <begin position="498"/>
        <end position="687"/>
    </location>
</feature>
<keyword evidence="3" id="KW-1185">Reference proteome</keyword>
<dbReference type="Proteomes" id="UP000828390">
    <property type="component" value="Unassembled WGS sequence"/>
</dbReference>
<dbReference type="GO" id="GO:0004573">
    <property type="term" value="F:Glc3Man9GlcNAc2 oligosaccharide glucosidase activity"/>
    <property type="evidence" value="ECO:0007669"/>
    <property type="project" value="InterPro"/>
</dbReference>
<protein>
    <recommendedName>
        <fullName evidence="1">Mannosylglycerate hydrolase MGH1-like glycoside hydrolase domain-containing protein</fullName>
    </recommendedName>
</protein>
<sequence length="717" mass="82733">DVKELYYYLDNTPTHSYMKALYKYPQAEFPYAELEAENARRGVFVIQSGKSPNDILGRYTVVNRGPERATVHVLPQLWYRNVWDWGDDCEEVMNGPVNGEAAVYRLNSMDNYVMDLDCTHNRDLHDGRGFSAKQGLNVQDEMRLYTSSEAPPGEAFTEEFENIFKIRINEADMFYDEVIPTRKKQEQRIARQAYAGLLWSKQFYYYILKEWLRGDSNQPPPPPSRALWGRNKDWTHLFNRDVVSMPDKWEYPWYASWDLAFHMIAMSRVDIQFAKAQLVLLLREWYMHPNGQIPAYEFAFDDVNPPVHAYAVLRIYKFSGLKGTRDEQFLARCFHKLVLNFTWWVNRKDIEGKNIFSGGFLGLDNIGVFDRSKPLPGGGFLAQADASAWMGFFCSIMLEMSLLLASREPIYQDMASKFFEHFVSIVDAMNHVDGVGLWDETDGFFYDHVRNNHLSQPVKIKSMVGLIPLCCALVLEDKDFRKHPGFAKRTKWFIENCKDLSKGISLMTRGTHKEGSLLLSIVNREKIIRILGHMLDEKKFLSPYGIRSLSKKEPFTLHLGGGSYSVKYEPGESESKLFGGNSNWRGPIWLPMNYLIIENLRRYDDFFGDELKVECPTGSGVLMRLGEIAQVLERRLINLFLPDANGKRPCHGKDEIYATDPHFKHLCLFYEYFHGDTGRGCGASHQTGWTALIANILEKSTDVEEGYDSADDLEFFD</sequence>
<name>A0A9D4N185_DREPO</name>
<organism evidence="2 3">
    <name type="scientific">Dreissena polymorpha</name>
    <name type="common">Zebra mussel</name>
    <name type="synonym">Mytilus polymorpha</name>
    <dbReference type="NCBI Taxonomy" id="45954"/>
    <lineage>
        <taxon>Eukaryota</taxon>
        <taxon>Metazoa</taxon>
        <taxon>Spiralia</taxon>
        <taxon>Lophotrochozoa</taxon>
        <taxon>Mollusca</taxon>
        <taxon>Bivalvia</taxon>
        <taxon>Autobranchia</taxon>
        <taxon>Heteroconchia</taxon>
        <taxon>Euheterodonta</taxon>
        <taxon>Imparidentia</taxon>
        <taxon>Neoheterodontei</taxon>
        <taxon>Myida</taxon>
        <taxon>Dreissenoidea</taxon>
        <taxon>Dreissenidae</taxon>
        <taxon>Dreissena</taxon>
    </lineage>
</organism>
<dbReference type="InterPro" id="IPR008928">
    <property type="entry name" value="6-hairpin_glycosidase_sf"/>
</dbReference>
<evidence type="ECO:0000313" key="3">
    <source>
        <dbReference type="Proteomes" id="UP000828390"/>
    </source>
</evidence>
<dbReference type="EMBL" id="JAIWYP010000001">
    <property type="protein sequence ID" value="KAH3884847.1"/>
    <property type="molecule type" value="Genomic_DNA"/>
</dbReference>
<comment type="caution">
    <text evidence="2">The sequence shown here is derived from an EMBL/GenBank/DDBJ whole genome shotgun (WGS) entry which is preliminary data.</text>
</comment>
<reference evidence="2" key="2">
    <citation type="submission" date="2020-11" db="EMBL/GenBank/DDBJ databases">
        <authorList>
            <person name="McCartney M.A."/>
            <person name="Auch B."/>
            <person name="Kono T."/>
            <person name="Mallez S."/>
            <person name="Becker A."/>
            <person name="Gohl D.M."/>
            <person name="Silverstein K.A.T."/>
            <person name="Koren S."/>
            <person name="Bechman K.B."/>
            <person name="Herman A."/>
            <person name="Abrahante J.E."/>
            <person name="Garbe J."/>
        </authorList>
    </citation>
    <scope>NUCLEOTIDE SEQUENCE</scope>
    <source>
        <strain evidence="2">Duluth1</strain>
        <tissue evidence="2">Whole animal</tissue>
    </source>
</reference>
<dbReference type="PANTHER" id="PTHR10412">
    <property type="entry name" value="MANNOSYL-OLIGOSACCHARIDE GLUCOSIDASE"/>
    <property type="match status" value="1"/>
</dbReference>
<dbReference type="SUPFAM" id="SSF48208">
    <property type="entry name" value="Six-hairpin glycosidases"/>
    <property type="match status" value="1"/>
</dbReference>
<dbReference type="Gene3D" id="1.50.10.10">
    <property type="match status" value="1"/>
</dbReference>
<dbReference type="InterPro" id="IPR054491">
    <property type="entry name" value="MGH1-like_GH"/>
</dbReference>